<comment type="caution">
    <text evidence="1">The sequence shown here is derived from an EMBL/GenBank/DDBJ whole genome shotgun (WGS) entry which is preliminary data.</text>
</comment>
<reference evidence="1" key="1">
    <citation type="journal article" date="2022" name="bioRxiv">
        <title>Sequencing and chromosome-scale assembly of the giantPleurodeles waltlgenome.</title>
        <authorList>
            <person name="Brown T."/>
            <person name="Elewa A."/>
            <person name="Iarovenko S."/>
            <person name="Subramanian E."/>
            <person name="Araus A.J."/>
            <person name="Petzold A."/>
            <person name="Susuki M."/>
            <person name="Suzuki K.-i.T."/>
            <person name="Hayashi T."/>
            <person name="Toyoda A."/>
            <person name="Oliveira C."/>
            <person name="Osipova E."/>
            <person name="Leigh N.D."/>
            <person name="Simon A."/>
            <person name="Yun M.H."/>
        </authorList>
    </citation>
    <scope>NUCLEOTIDE SEQUENCE</scope>
    <source>
        <strain evidence="1">20211129_DDA</strain>
        <tissue evidence="1">Liver</tissue>
    </source>
</reference>
<organism evidence="1 2">
    <name type="scientific">Pleurodeles waltl</name>
    <name type="common">Iberian ribbed newt</name>
    <dbReference type="NCBI Taxonomy" id="8319"/>
    <lineage>
        <taxon>Eukaryota</taxon>
        <taxon>Metazoa</taxon>
        <taxon>Chordata</taxon>
        <taxon>Craniata</taxon>
        <taxon>Vertebrata</taxon>
        <taxon>Euteleostomi</taxon>
        <taxon>Amphibia</taxon>
        <taxon>Batrachia</taxon>
        <taxon>Caudata</taxon>
        <taxon>Salamandroidea</taxon>
        <taxon>Salamandridae</taxon>
        <taxon>Pleurodelinae</taxon>
        <taxon>Pleurodeles</taxon>
    </lineage>
</organism>
<evidence type="ECO:0000313" key="2">
    <source>
        <dbReference type="Proteomes" id="UP001066276"/>
    </source>
</evidence>
<gene>
    <name evidence="1" type="ORF">NDU88_003570</name>
</gene>
<proteinExistence type="predicted"/>
<dbReference type="EMBL" id="JANPWB010000013">
    <property type="protein sequence ID" value="KAJ1106167.1"/>
    <property type="molecule type" value="Genomic_DNA"/>
</dbReference>
<accession>A0AAV7MRJ3</accession>
<dbReference type="AlphaFoldDB" id="A0AAV7MRJ3"/>
<name>A0AAV7MRJ3_PLEWA</name>
<sequence>MTGHPETDGLIEVCGQAQRGMIGTMPKIRQHLVETGGPHDLMHSRLVLRPTATGLICDTYAPGTYYTHGTGLLGVAHRTDSTLATLGAAHLWYRGRREKDVGQDL</sequence>
<keyword evidence="2" id="KW-1185">Reference proteome</keyword>
<dbReference type="Proteomes" id="UP001066276">
    <property type="component" value="Chromosome 9"/>
</dbReference>
<evidence type="ECO:0000313" key="1">
    <source>
        <dbReference type="EMBL" id="KAJ1106167.1"/>
    </source>
</evidence>
<protein>
    <submittedName>
        <fullName evidence="1">Uncharacterized protein</fullName>
    </submittedName>
</protein>